<name>A0A0L9YD11_CLOBO</name>
<feature type="repeat" description="TPR" evidence="3">
    <location>
        <begin position="178"/>
        <end position="211"/>
    </location>
</feature>
<evidence type="ECO:0000256" key="4">
    <source>
        <dbReference type="SAM" id="Phobius"/>
    </source>
</evidence>
<dbReference type="PROSITE" id="PS50005">
    <property type="entry name" value="TPR"/>
    <property type="match status" value="1"/>
</dbReference>
<dbReference type="RefSeq" id="WP_003369614.1">
    <property type="nucleotide sequence ID" value="NZ_CP010520.1"/>
</dbReference>
<dbReference type="Proteomes" id="UP000486903">
    <property type="component" value="Unassembled WGS sequence"/>
</dbReference>
<dbReference type="InterPro" id="IPR019734">
    <property type="entry name" value="TPR_rpt"/>
</dbReference>
<evidence type="ECO:0000313" key="5">
    <source>
        <dbReference type="EMBL" id="NFA41538.1"/>
    </source>
</evidence>
<dbReference type="OrthoDB" id="1633926at2"/>
<evidence type="ECO:0000313" key="12">
    <source>
        <dbReference type="Proteomes" id="UP000486903"/>
    </source>
</evidence>
<dbReference type="PANTHER" id="PTHR44858:SF1">
    <property type="entry name" value="UDP-N-ACETYLGLUCOSAMINE--PEPTIDE N-ACETYLGLUCOSAMINYLTRANSFERASE SPINDLY-RELATED"/>
    <property type="match status" value="1"/>
</dbReference>
<dbReference type="Proteomes" id="UP000472355">
    <property type="component" value="Unassembled WGS sequence"/>
</dbReference>
<evidence type="ECO:0000313" key="11">
    <source>
        <dbReference type="Proteomes" id="UP000476820"/>
    </source>
</evidence>
<feature type="transmembrane region" description="Helical" evidence="4">
    <location>
        <begin position="12"/>
        <end position="30"/>
    </location>
</feature>
<evidence type="ECO:0000313" key="7">
    <source>
        <dbReference type="EMBL" id="NFN35561.1"/>
    </source>
</evidence>
<protein>
    <recommendedName>
        <fullName evidence="13">Tetratricopeptide repeat protein</fullName>
    </recommendedName>
</protein>
<proteinExistence type="predicted"/>
<evidence type="ECO:0000313" key="9">
    <source>
        <dbReference type="Proteomes" id="UP000472355"/>
    </source>
</evidence>
<accession>A0A0L9YD11</accession>
<reference evidence="10 11" key="2">
    <citation type="submission" date="2019-04" db="EMBL/GenBank/DDBJ databases">
        <title>Genome sequencing of Clostridium botulinum Groups I-IV and Clostridium butyricum.</title>
        <authorList>
            <person name="Brunt J."/>
            <person name="Van Vliet A.H.M."/>
            <person name="Stringer S.C."/>
            <person name="Carter A.T."/>
            <person name="Peck M.W."/>
        </authorList>
    </citation>
    <scope>NUCLEOTIDE SEQUENCE [LARGE SCALE GENOMIC DNA]</scope>
    <source>
        <strain evidence="6 11">1605</strain>
        <strain evidence="8 12">BL81</strain>
        <strain evidence="7 10">CB-K-33E</strain>
    </source>
</reference>
<evidence type="ECO:0000256" key="2">
    <source>
        <dbReference type="ARBA" id="ARBA00022803"/>
    </source>
</evidence>
<organism evidence="5 9">
    <name type="scientific">Clostridium botulinum</name>
    <dbReference type="NCBI Taxonomy" id="1491"/>
    <lineage>
        <taxon>Bacteria</taxon>
        <taxon>Bacillati</taxon>
        <taxon>Bacillota</taxon>
        <taxon>Clostridia</taxon>
        <taxon>Eubacteriales</taxon>
        <taxon>Clostridiaceae</taxon>
        <taxon>Clostridium</taxon>
    </lineage>
</organism>
<keyword evidence="4" id="KW-0472">Membrane</keyword>
<dbReference type="InterPro" id="IPR050498">
    <property type="entry name" value="Ycf3"/>
</dbReference>
<keyword evidence="2 3" id="KW-0802">TPR repeat</keyword>
<dbReference type="EMBL" id="SWVK01000013">
    <property type="protein sequence ID" value="NFN35561.1"/>
    <property type="molecule type" value="Genomic_DNA"/>
</dbReference>
<keyword evidence="4" id="KW-0812">Transmembrane</keyword>
<dbReference type="EMBL" id="SXFB01000010">
    <property type="protein sequence ID" value="NFV27047.1"/>
    <property type="molecule type" value="Genomic_DNA"/>
</dbReference>
<dbReference type="InterPro" id="IPR011990">
    <property type="entry name" value="TPR-like_helical_dom_sf"/>
</dbReference>
<gene>
    <name evidence="5" type="ORF">EXM65_02820</name>
    <name evidence="6" type="ORF">FC774_03350</name>
    <name evidence="7" type="ORF">FDB51_10590</name>
    <name evidence="8" type="ORF">FDG31_12885</name>
</gene>
<sequence>MIKIKLPGSQKLKLTILIILLAITLIILGFEGINNRKKSDFINKQSIENAELIHGDSENLDKAVNEDKNNKIENEEEYKLYNEAYNLFFSGEYDKSIEKSNEIISEFPSSAKGYNIRGIAKSYNESFESGMKDIDKALELEPKYGYAVFNKALTYELYGKLDEALLWYNKNLEIENYIWTYYGIASIYGRRGDVQNTVKYLSKAIELDEVVKKEAKDEADFNPVRESKEFQDLINN</sequence>
<dbReference type="Gene3D" id="1.25.40.10">
    <property type="entry name" value="Tetratricopeptide repeat domain"/>
    <property type="match status" value="1"/>
</dbReference>
<dbReference type="AlphaFoldDB" id="A0A0L9YD11"/>
<comment type="caution">
    <text evidence="5">The sequence shown here is derived from an EMBL/GenBank/DDBJ whole genome shotgun (WGS) entry which is preliminary data.</text>
</comment>
<dbReference type="NCBIfam" id="NF047558">
    <property type="entry name" value="TPR_END_plus"/>
    <property type="match status" value="1"/>
</dbReference>
<keyword evidence="4" id="KW-1133">Transmembrane helix</keyword>
<dbReference type="Proteomes" id="UP000476820">
    <property type="component" value="Unassembled WGS sequence"/>
</dbReference>
<dbReference type="EMBL" id="SWOV01000005">
    <property type="protein sequence ID" value="NFF86942.1"/>
    <property type="molecule type" value="Genomic_DNA"/>
</dbReference>
<evidence type="ECO:0000256" key="3">
    <source>
        <dbReference type="PROSITE-ProRule" id="PRU00339"/>
    </source>
</evidence>
<dbReference type="SUPFAM" id="SSF48452">
    <property type="entry name" value="TPR-like"/>
    <property type="match status" value="1"/>
</dbReference>
<dbReference type="Proteomes" id="UP000473681">
    <property type="component" value="Unassembled WGS sequence"/>
</dbReference>
<dbReference type="Pfam" id="PF13181">
    <property type="entry name" value="TPR_8"/>
    <property type="match status" value="1"/>
</dbReference>
<keyword evidence="1" id="KW-0677">Repeat</keyword>
<evidence type="ECO:0000313" key="6">
    <source>
        <dbReference type="EMBL" id="NFF86942.1"/>
    </source>
</evidence>
<evidence type="ECO:0008006" key="13">
    <source>
        <dbReference type="Google" id="ProtNLM"/>
    </source>
</evidence>
<dbReference type="PANTHER" id="PTHR44858">
    <property type="entry name" value="TETRATRICOPEPTIDE REPEAT PROTEIN 6"/>
    <property type="match status" value="1"/>
</dbReference>
<evidence type="ECO:0000313" key="10">
    <source>
        <dbReference type="Proteomes" id="UP000473681"/>
    </source>
</evidence>
<dbReference type="EMBL" id="SGKU01000005">
    <property type="protein sequence ID" value="NFA41538.1"/>
    <property type="molecule type" value="Genomic_DNA"/>
</dbReference>
<reference evidence="5 9" key="1">
    <citation type="submission" date="2019-02" db="EMBL/GenBank/DDBJ databases">
        <title>Genome sequencing of Clostridium botulinum clinical isolates.</title>
        <authorList>
            <person name="Brunt J."/>
            <person name="Van Vliet A.H.M."/>
            <person name="Stringer S.C."/>
            <person name="Grant K.A."/>
            <person name="Carter A.C."/>
            <person name="Peck M.W."/>
        </authorList>
    </citation>
    <scope>NUCLEOTIDE SEQUENCE [LARGE SCALE GENOMIC DNA]</scope>
    <source>
        <strain evidence="5 9">H113700579</strain>
    </source>
</reference>
<evidence type="ECO:0000256" key="1">
    <source>
        <dbReference type="ARBA" id="ARBA00022737"/>
    </source>
</evidence>
<evidence type="ECO:0000313" key="8">
    <source>
        <dbReference type="EMBL" id="NFV27047.1"/>
    </source>
</evidence>
<dbReference type="SMART" id="SM00028">
    <property type="entry name" value="TPR"/>
    <property type="match status" value="3"/>
</dbReference>